<evidence type="ECO:0000256" key="7">
    <source>
        <dbReference type="SAM" id="MobiDB-lite"/>
    </source>
</evidence>
<feature type="region of interest" description="Disordered" evidence="7">
    <location>
        <begin position="337"/>
        <end position="392"/>
    </location>
</feature>
<dbReference type="InterPro" id="IPR027417">
    <property type="entry name" value="P-loop_NTPase"/>
</dbReference>
<dbReference type="PANTHER" id="PTHR43394:SF1">
    <property type="entry name" value="ATP-BINDING CASSETTE SUB-FAMILY B MEMBER 10, MITOCHONDRIAL"/>
    <property type="match status" value="1"/>
</dbReference>
<dbReference type="PANTHER" id="PTHR43394">
    <property type="entry name" value="ATP-DEPENDENT PERMEASE MDL1, MITOCHONDRIAL"/>
    <property type="match status" value="1"/>
</dbReference>
<accession>A0A1I7MQ68</accession>
<evidence type="ECO:0000256" key="5">
    <source>
        <dbReference type="ARBA" id="ARBA00022989"/>
    </source>
</evidence>
<dbReference type="PROSITE" id="PS50929">
    <property type="entry name" value="ABC_TM1F"/>
    <property type="match status" value="1"/>
</dbReference>
<protein>
    <submittedName>
        <fullName evidence="11">ATP-binding cassette, subfamily B</fullName>
    </submittedName>
</protein>
<dbReference type="Gene3D" id="1.20.1560.10">
    <property type="entry name" value="ABC transporter type 1, transmembrane domain"/>
    <property type="match status" value="1"/>
</dbReference>
<evidence type="ECO:0000259" key="9">
    <source>
        <dbReference type="PROSITE" id="PS50893"/>
    </source>
</evidence>
<feature type="transmembrane region" description="Helical" evidence="8">
    <location>
        <begin position="162"/>
        <end position="180"/>
    </location>
</feature>
<dbReference type="PROSITE" id="PS50893">
    <property type="entry name" value="ABC_TRANSPORTER_2"/>
    <property type="match status" value="1"/>
</dbReference>
<evidence type="ECO:0000259" key="10">
    <source>
        <dbReference type="PROSITE" id="PS50929"/>
    </source>
</evidence>
<feature type="transmembrane region" description="Helical" evidence="8">
    <location>
        <begin position="137"/>
        <end position="156"/>
    </location>
</feature>
<dbReference type="InterPro" id="IPR039421">
    <property type="entry name" value="Type_1_exporter"/>
</dbReference>
<dbReference type="InterPro" id="IPR036640">
    <property type="entry name" value="ABC1_TM_sf"/>
</dbReference>
<dbReference type="Proteomes" id="UP000198881">
    <property type="component" value="Unassembled WGS sequence"/>
</dbReference>
<evidence type="ECO:0000256" key="6">
    <source>
        <dbReference type="ARBA" id="ARBA00023136"/>
    </source>
</evidence>
<feature type="compositionally biased region" description="Low complexity" evidence="7">
    <location>
        <begin position="343"/>
        <end position="373"/>
    </location>
</feature>
<keyword evidence="12" id="KW-1185">Reference proteome</keyword>
<dbReference type="SUPFAM" id="SSF90123">
    <property type="entry name" value="ABC transporter transmembrane region"/>
    <property type="match status" value="1"/>
</dbReference>
<keyword evidence="4 11" id="KW-0067">ATP-binding</keyword>
<feature type="transmembrane region" description="Helical" evidence="8">
    <location>
        <begin position="256"/>
        <end position="275"/>
    </location>
</feature>
<proteinExistence type="predicted"/>
<dbReference type="AlphaFoldDB" id="A0A1I7MQ68"/>
<dbReference type="Pfam" id="PF00005">
    <property type="entry name" value="ABC_tran"/>
    <property type="match status" value="1"/>
</dbReference>
<feature type="domain" description="ABC transmembrane type-1" evidence="10">
    <location>
        <begin position="19"/>
        <end position="309"/>
    </location>
</feature>
<dbReference type="GO" id="GO:0005524">
    <property type="term" value="F:ATP binding"/>
    <property type="evidence" value="ECO:0007669"/>
    <property type="project" value="UniProtKB-KW"/>
</dbReference>
<dbReference type="OrthoDB" id="9806127at2"/>
<dbReference type="CDD" id="cd07346">
    <property type="entry name" value="ABC_6TM_exporters"/>
    <property type="match status" value="1"/>
</dbReference>
<sequence>MRSLARILSFTRELTPLYVGIVVAAVITSLLTLAVPFITGAATDQIVAGLNGSQTVDTTIEAVLWLAGAFLVVELISTLVSSVGGYWGDVMAARMRTILSTRYFAQLLALPQRYFDNELTGKITSRLNRSITELTQFLNFFANNAFTMLITTVAVLVISAIYWWPLAALLATIFPIYMWLTAKTSVRWQALEKEKNHEVDVAAGRFAEVVAQMPVVKSFVQEPHEHAGFSRHYHRIIGVTRTQSRYWHGMDAWRRAALNLVFFGLYALIFIRTATGEFSVGDMVMLIQLMAMARQPVTSMSYLVDASQRAIAGSTDYFEVMDQRHDRQPDPRILAAIGPVEQTNTTTPTTAASPDASGSPEASPHPAPASGEENASVRAVVGKPSSPRAELEVSDLRALRASAVAGQDGPGSQEAVPAVAFRDVTFGYEDGPDVLRGISFHVGQGEKVALVGESGGGKSTLASLLMGLYPVHSGAVEVFGADVDELPVPVLRAGVAAVFQDPSLFSGTIRENIAYARPDATDEQVRAAARVANADRFVERLEQGYDSLIGERGLKLSGGQKQRIAVARAVLKDAPVLILDEATSSLDTRSERLVQAALDQLMVGRASLIVAHRLSTIAAVDRIVTLRDGQVDEIGAPAELAVSGGIYAELLALQNQGTEAAKKALQQYGIAG</sequence>
<organism evidence="11 12">
    <name type="scientific">Micrococcus terreus</name>
    <dbReference type="NCBI Taxonomy" id="574650"/>
    <lineage>
        <taxon>Bacteria</taxon>
        <taxon>Bacillati</taxon>
        <taxon>Actinomycetota</taxon>
        <taxon>Actinomycetes</taxon>
        <taxon>Micrococcales</taxon>
        <taxon>Micrococcaceae</taxon>
        <taxon>Micrococcus</taxon>
    </lineage>
</organism>
<dbReference type="Pfam" id="PF00664">
    <property type="entry name" value="ABC_membrane"/>
    <property type="match status" value="1"/>
</dbReference>
<evidence type="ECO:0000256" key="8">
    <source>
        <dbReference type="SAM" id="Phobius"/>
    </source>
</evidence>
<name>A0A1I7MQ68_9MICC</name>
<keyword evidence="2 8" id="KW-0812">Transmembrane</keyword>
<dbReference type="RefSeq" id="WP_091698557.1">
    <property type="nucleotide sequence ID" value="NZ_CBDRLN010000002.1"/>
</dbReference>
<evidence type="ECO:0000256" key="3">
    <source>
        <dbReference type="ARBA" id="ARBA00022741"/>
    </source>
</evidence>
<evidence type="ECO:0000256" key="1">
    <source>
        <dbReference type="ARBA" id="ARBA00004651"/>
    </source>
</evidence>
<dbReference type="GO" id="GO:0016887">
    <property type="term" value="F:ATP hydrolysis activity"/>
    <property type="evidence" value="ECO:0007669"/>
    <property type="project" value="InterPro"/>
</dbReference>
<dbReference type="PROSITE" id="PS00211">
    <property type="entry name" value="ABC_TRANSPORTER_1"/>
    <property type="match status" value="1"/>
</dbReference>
<evidence type="ECO:0000313" key="12">
    <source>
        <dbReference type="Proteomes" id="UP000198881"/>
    </source>
</evidence>
<evidence type="ECO:0000313" key="11">
    <source>
        <dbReference type="EMBL" id="SFV24072.1"/>
    </source>
</evidence>
<feature type="transmembrane region" description="Helical" evidence="8">
    <location>
        <begin position="21"/>
        <end position="42"/>
    </location>
</feature>
<dbReference type="SMART" id="SM00382">
    <property type="entry name" value="AAA"/>
    <property type="match status" value="1"/>
</dbReference>
<dbReference type="EMBL" id="FPCG01000009">
    <property type="protein sequence ID" value="SFV24072.1"/>
    <property type="molecule type" value="Genomic_DNA"/>
</dbReference>
<dbReference type="GO" id="GO:0015421">
    <property type="term" value="F:ABC-type oligopeptide transporter activity"/>
    <property type="evidence" value="ECO:0007669"/>
    <property type="project" value="TreeGrafter"/>
</dbReference>
<comment type="subcellular location">
    <subcellularLocation>
        <location evidence="1">Cell membrane</location>
        <topology evidence="1">Multi-pass membrane protein</topology>
    </subcellularLocation>
</comment>
<dbReference type="InterPro" id="IPR003593">
    <property type="entry name" value="AAA+_ATPase"/>
</dbReference>
<keyword evidence="6 8" id="KW-0472">Membrane</keyword>
<keyword evidence="5 8" id="KW-1133">Transmembrane helix</keyword>
<dbReference type="InterPro" id="IPR003439">
    <property type="entry name" value="ABC_transporter-like_ATP-bd"/>
</dbReference>
<dbReference type="Gene3D" id="3.40.50.300">
    <property type="entry name" value="P-loop containing nucleotide triphosphate hydrolases"/>
    <property type="match status" value="1"/>
</dbReference>
<dbReference type="FunFam" id="3.40.50.300:FF:000218">
    <property type="entry name" value="Multidrug ABC transporter ATP-binding protein"/>
    <property type="match status" value="1"/>
</dbReference>
<feature type="transmembrane region" description="Helical" evidence="8">
    <location>
        <begin position="62"/>
        <end position="87"/>
    </location>
</feature>
<dbReference type="SUPFAM" id="SSF52540">
    <property type="entry name" value="P-loop containing nucleoside triphosphate hydrolases"/>
    <property type="match status" value="1"/>
</dbReference>
<dbReference type="InterPro" id="IPR017871">
    <property type="entry name" value="ABC_transporter-like_CS"/>
</dbReference>
<dbReference type="GO" id="GO:0005886">
    <property type="term" value="C:plasma membrane"/>
    <property type="evidence" value="ECO:0007669"/>
    <property type="project" value="UniProtKB-SubCell"/>
</dbReference>
<evidence type="ECO:0000256" key="4">
    <source>
        <dbReference type="ARBA" id="ARBA00022840"/>
    </source>
</evidence>
<keyword evidence="3" id="KW-0547">Nucleotide-binding</keyword>
<gene>
    <name evidence="11" type="ORF">SAMN04487966_109100</name>
</gene>
<evidence type="ECO:0000256" key="2">
    <source>
        <dbReference type="ARBA" id="ARBA00022692"/>
    </source>
</evidence>
<dbReference type="STRING" id="574650.SAMN04487966_109100"/>
<feature type="domain" description="ABC transporter" evidence="9">
    <location>
        <begin position="419"/>
        <end position="653"/>
    </location>
</feature>
<dbReference type="InterPro" id="IPR011527">
    <property type="entry name" value="ABC1_TM_dom"/>
</dbReference>
<reference evidence="11 12" key="1">
    <citation type="submission" date="2016-10" db="EMBL/GenBank/DDBJ databases">
        <authorList>
            <person name="de Groot N.N."/>
        </authorList>
    </citation>
    <scope>NUCLEOTIDE SEQUENCE [LARGE SCALE GENOMIC DNA]</scope>
    <source>
        <strain evidence="11 12">CGMCC 1.7054</strain>
    </source>
</reference>